<dbReference type="PANTHER" id="PTHR38074">
    <property type="entry name" value="ALTERED INHERITANCE OF MITOCHONDRIA PROTEIN 24, MITOCHONDRIAL"/>
    <property type="match status" value="1"/>
</dbReference>
<gene>
    <name evidence="1" type="ORF">AB0C36_40845</name>
</gene>
<dbReference type="Gene3D" id="3.60.160.10">
    <property type="entry name" value="Mitochondrial biogenesis AIM24"/>
    <property type="match status" value="1"/>
</dbReference>
<organism evidence="1 2">
    <name type="scientific">Streptodolium elevatio</name>
    <dbReference type="NCBI Taxonomy" id="3157996"/>
    <lineage>
        <taxon>Bacteria</taxon>
        <taxon>Bacillati</taxon>
        <taxon>Actinomycetota</taxon>
        <taxon>Actinomycetes</taxon>
        <taxon>Kitasatosporales</taxon>
        <taxon>Streptomycetaceae</taxon>
        <taxon>Streptodolium</taxon>
    </lineage>
</organism>
<dbReference type="InterPro" id="IPR002838">
    <property type="entry name" value="AIM24"/>
</dbReference>
<dbReference type="SUPFAM" id="SSF51219">
    <property type="entry name" value="TRAP-like"/>
    <property type="match status" value="1"/>
</dbReference>
<sequence length="227" mass="24280">MDQQQMLATYGQQAPTARMSPHGNKICRVSMQQGYDLFAKQGSMIAYNGFITFSPYRESRGNRIRGRAAGEQLELMQCSGQGDLFLADYGADVVMLQLQGNGISVNGANILAFDAQLTKSIGFVSGIANKFSGNGMTNIELAGNGWVAITTRGTPVVLDPSQQETCVDPDALVAWSTGLRIKSKRSARMGALVGRGTGEAMQVAFSGAGFVVVQPSEDSTDRFHIRG</sequence>
<dbReference type="PANTHER" id="PTHR38074:SF1">
    <property type="entry name" value="ALTERED INHERITANCE OF MITOCHONDRIA PROTEIN 24, MITOCHONDRIAL"/>
    <property type="match status" value="1"/>
</dbReference>
<reference evidence="1 2" key="1">
    <citation type="submission" date="2024-06" db="EMBL/GenBank/DDBJ databases">
        <title>The Natural Products Discovery Center: Release of the First 8490 Sequenced Strains for Exploring Actinobacteria Biosynthetic Diversity.</title>
        <authorList>
            <person name="Kalkreuter E."/>
            <person name="Kautsar S.A."/>
            <person name="Yang D."/>
            <person name="Bader C.D."/>
            <person name="Teijaro C.N."/>
            <person name="Fluegel L."/>
            <person name="Davis C.M."/>
            <person name="Simpson J.R."/>
            <person name="Lauterbach L."/>
            <person name="Steele A.D."/>
            <person name="Gui C."/>
            <person name="Meng S."/>
            <person name="Li G."/>
            <person name="Viehrig K."/>
            <person name="Ye F."/>
            <person name="Su P."/>
            <person name="Kiefer A.F."/>
            <person name="Nichols A."/>
            <person name="Cepeda A.J."/>
            <person name="Yan W."/>
            <person name="Fan B."/>
            <person name="Jiang Y."/>
            <person name="Adhikari A."/>
            <person name="Zheng C.-J."/>
            <person name="Schuster L."/>
            <person name="Cowan T.M."/>
            <person name="Smanski M.J."/>
            <person name="Chevrette M.G."/>
            <person name="De Carvalho L.P.S."/>
            <person name="Shen B."/>
        </authorList>
    </citation>
    <scope>NUCLEOTIDE SEQUENCE [LARGE SCALE GENOMIC DNA]</scope>
    <source>
        <strain evidence="1 2">NPDC048946</strain>
    </source>
</reference>
<dbReference type="InterPro" id="IPR016031">
    <property type="entry name" value="Trp_RNA-bd_attenuator-like_dom"/>
</dbReference>
<evidence type="ECO:0000313" key="1">
    <source>
        <dbReference type="EMBL" id="MEU8139831.1"/>
    </source>
</evidence>
<name>A0ABV3DVP9_9ACTN</name>
<dbReference type="Proteomes" id="UP001551482">
    <property type="component" value="Unassembled WGS sequence"/>
</dbReference>
<comment type="caution">
    <text evidence="1">The sequence shown here is derived from an EMBL/GenBank/DDBJ whole genome shotgun (WGS) entry which is preliminary data.</text>
</comment>
<keyword evidence="2" id="KW-1185">Reference proteome</keyword>
<proteinExistence type="predicted"/>
<dbReference type="InterPro" id="IPR036983">
    <property type="entry name" value="AIM24_sf"/>
</dbReference>
<dbReference type="EMBL" id="JBEZFP010000205">
    <property type="protein sequence ID" value="MEU8139831.1"/>
    <property type="molecule type" value="Genomic_DNA"/>
</dbReference>
<dbReference type="Pfam" id="PF01987">
    <property type="entry name" value="AIM24"/>
    <property type="match status" value="1"/>
</dbReference>
<dbReference type="RefSeq" id="WP_358364283.1">
    <property type="nucleotide sequence ID" value="NZ_JBEZFP010000205.1"/>
</dbReference>
<accession>A0ABV3DVP9</accession>
<evidence type="ECO:0000313" key="2">
    <source>
        <dbReference type="Proteomes" id="UP001551482"/>
    </source>
</evidence>
<protein>
    <submittedName>
        <fullName evidence="1">AIM24 family protein</fullName>
    </submittedName>
</protein>